<dbReference type="Pfam" id="PF00883">
    <property type="entry name" value="Peptidase_M17"/>
    <property type="match status" value="1"/>
</dbReference>
<gene>
    <name evidence="7" type="ORF">OA86_00615</name>
</gene>
<dbReference type="PRINTS" id="PR00481">
    <property type="entry name" value="LAMNOPPTDASE"/>
</dbReference>
<comment type="caution">
    <text evidence="7">The sequence shown here is derived from an EMBL/GenBank/DDBJ whole genome shotgun (WGS) entry which is preliminary data.</text>
</comment>
<dbReference type="Gene3D" id="3.40.630.10">
    <property type="entry name" value="Zn peptidases"/>
    <property type="match status" value="1"/>
</dbReference>
<sequence length="459" mass="51354">MNQKFSFFTEEQWQTEKENFSKNMKPLFSAKKNETFVIAEENSIQCLIGLGTNPESFDIQAIASKFSYDFRKKIQTENTLLEVKGLNDIQIEYVVKGLYLGTYTYPFKAEHPLFNTEFNLIINSISEEKLSDLKLKAQAVCEGQFACMEWLNKPQNFKRVPHISGFLNEIAEKYNFKQTVFDRKKSEEIGLGAFLSVNQGSSQEAAFTILEYQSENEEAKTVGLVGKCVLFDTGGISIKGSENLHYMKSDMGGATAVIGTLIAAAEMKLPVNIIAILPITDNAISNTAYIPSDVIKAYNGKTIEVLNTDAEGRMTLADGLSYLSKNYKTDALIDLATLTGSSVRMFGYTCGAYFSNNENLKKSLETSGDKTNQRLWNLPLWDIWKDDFKSDVADFKNISSKPFGDCIVAGKFLEQFIEGHPNWAHLDIAGVAFGNVQYMKEKGATGYGVQLLLDFLENF</sequence>
<proteinExistence type="inferred from homology"/>
<organism evidence="7 8">
    <name type="scientific">Kaistella jeonii</name>
    <dbReference type="NCBI Taxonomy" id="266749"/>
    <lineage>
        <taxon>Bacteria</taxon>
        <taxon>Pseudomonadati</taxon>
        <taxon>Bacteroidota</taxon>
        <taxon>Flavobacteriia</taxon>
        <taxon>Flavobacteriales</taxon>
        <taxon>Weeksellaceae</taxon>
        <taxon>Chryseobacterium group</taxon>
        <taxon>Kaistella</taxon>
    </lineage>
</organism>
<dbReference type="Proteomes" id="UP000031473">
    <property type="component" value="Unassembled WGS sequence"/>
</dbReference>
<dbReference type="AlphaFoldDB" id="A0A0C1FS84"/>
<comment type="similarity">
    <text evidence="1">Belongs to the peptidase M17 family.</text>
</comment>
<evidence type="ECO:0000313" key="7">
    <source>
        <dbReference type="EMBL" id="KIA90779.1"/>
    </source>
</evidence>
<dbReference type="GO" id="GO:0070006">
    <property type="term" value="F:metalloaminopeptidase activity"/>
    <property type="evidence" value="ECO:0007669"/>
    <property type="project" value="InterPro"/>
</dbReference>
<dbReference type="GO" id="GO:0005737">
    <property type="term" value="C:cytoplasm"/>
    <property type="evidence" value="ECO:0007669"/>
    <property type="project" value="InterPro"/>
</dbReference>
<protein>
    <submittedName>
        <fullName evidence="7">Peptidase M17</fullName>
    </submittedName>
</protein>
<evidence type="ECO:0000256" key="1">
    <source>
        <dbReference type="ARBA" id="ARBA00009528"/>
    </source>
</evidence>
<dbReference type="PROSITE" id="PS00631">
    <property type="entry name" value="CYTOSOL_AP"/>
    <property type="match status" value="1"/>
</dbReference>
<dbReference type="GO" id="GO:0030145">
    <property type="term" value="F:manganese ion binding"/>
    <property type="evidence" value="ECO:0007669"/>
    <property type="project" value="InterPro"/>
</dbReference>
<evidence type="ECO:0000259" key="6">
    <source>
        <dbReference type="PROSITE" id="PS00631"/>
    </source>
</evidence>
<dbReference type="PANTHER" id="PTHR11963">
    <property type="entry name" value="LEUCINE AMINOPEPTIDASE-RELATED"/>
    <property type="match status" value="1"/>
</dbReference>
<dbReference type="GO" id="GO:0006508">
    <property type="term" value="P:proteolysis"/>
    <property type="evidence" value="ECO:0007669"/>
    <property type="project" value="UniProtKB-KW"/>
</dbReference>
<evidence type="ECO:0000256" key="4">
    <source>
        <dbReference type="ARBA" id="ARBA00022801"/>
    </source>
</evidence>
<accession>A0A0C1FS84</accession>
<evidence type="ECO:0000313" key="8">
    <source>
        <dbReference type="Proteomes" id="UP000031473"/>
    </source>
</evidence>
<evidence type="ECO:0000256" key="2">
    <source>
        <dbReference type="ARBA" id="ARBA00022438"/>
    </source>
</evidence>
<dbReference type="SUPFAM" id="SSF53187">
    <property type="entry name" value="Zn-dependent exopeptidases"/>
    <property type="match status" value="1"/>
</dbReference>
<evidence type="ECO:0000256" key="3">
    <source>
        <dbReference type="ARBA" id="ARBA00022670"/>
    </source>
</evidence>
<keyword evidence="4" id="KW-0378">Hydrolase</keyword>
<reference evidence="7 8" key="1">
    <citation type="submission" date="2014-10" db="EMBL/GenBank/DDBJ databases">
        <title>Kaistella jeonii genome.</title>
        <authorList>
            <person name="Clayton J.T."/>
            <person name="Newman J.D."/>
        </authorList>
    </citation>
    <scope>NUCLEOTIDE SEQUENCE [LARGE SCALE GENOMIC DNA]</scope>
    <source>
        <strain evidence="7 8">DSM 17048</strain>
    </source>
</reference>
<keyword evidence="8" id="KW-1185">Reference proteome</keyword>
<dbReference type="CDD" id="cd00433">
    <property type="entry name" value="Peptidase_M17"/>
    <property type="match status" value="1"/>
</dbReference>
<keyword evidence="5" id="KW-0464">Manganese</keyword>
<dbReference type="PANTHER" id="PTHR11963:SF23">
    <property type="entry name" value="CYTOSOL AMINOPEPTIDASE"/>
    <property type="match status" value="1"/>
</dbReference>
<dbReference type="EMBL" id="JSYL01000001">
    <property type="protein sequence ID" value="KIA90779.1"/>
    <property type="molecule type" value="Genomic_DNA"/>
</dbReference>
<dbReference type="InterPro" id="IPR011356">
    <property type="entry name" value="Leucine_aapep/pepB"/>
</dbReference>
<name>A0A0C1FS84_9FLAO</name>
<evidence type="ECO:0000256" key="5">
    <source>
        <dbReference type="ARBA" id="ARBA00023211"/>
    </source>
</evidence>
<keyword evidence="3" id="KW-0645">Protease</keyword>
<feature type="domain" description="Cytosol aminopeptidase" evidence="6">
    <location>
        <begin position="307"/>
        <end position="314"/>
    </location>
</feature>
<dbReference type="STRING" id="266749.SAMN05421876_101411"/>
<dbReference type="InterPro" id="IPR000819">
    <property type="entry name" value="Peptidase_M17_C"/>
</dbReference>
<keyword evidence="2" id="KW-0031">Aminopeptidase</keyword>